<protein>
    <submittedName>
        <fullName evidence="1">Uncharacterized protein</fullName>
    </submittedName>
</protein>
<dbReference type="EnsemblPlants" id="AVESA.00010b.r2.1CG0109770.1">
    <property type="protein sequence ID" value="AVESA.00010b.r2.1CG0109770.1.CDS"/>
    <property type="gene ID" value="AVESA.00010b.r2.1CG0109770"/>
</dbReference>
<name>A0ACD5TQC9_AVESA</name>
<reference evidence="1" key="1">
    <citation type="submission" date="2021-05" db="EMBL/GenBank/DDBJ databases">
        <authorList>
            <person name="Scholz U."/>
            <person name="Mascher M."/>
            <person name="Fiebig A."/>
        </authorList>
    </citation>
    <scope>NUCLEOTIDE SEQUENCE [LARGE SCALE GENOMIC DNA]</scope>
</reference>
<proteinExistence type="predicted"/>
<accession>A0ACD5TQC9</accession>
<dbReference type="Proteomes" id="UP001732700">
    <property type="component" value="Chromosome 1C"/>
</dbReference>
<evidence type="ECO:0000313" key="2">
    <source>
        <dbReference type="Proteomes" id="UP001732700"/>
    </source>
</evidence>
<keyword evidence="2" id="KW-1185">Reference proteome</keyword>
<sequence>MSEDRLQAQNCVRLMASIRWTLLLFLLQLPTLASSSAHADRNLAPWCHPGQAAALLQLKESFLFAATTATLLPSWQNGTNCCLWEGVGCDASSGLVTVLDLHGYGLYSRYGLDPALFSLKSLRCLDLSMNYLGDYGCNNCWRQNFESLTSLTHLNLSNSGLVGQIPIGISKLVNLVSLDLSSHAVFGDGDFTAVDDSFNSLWEPNFESLVANFSNLRALHLDELQIMSSSSEDWGKSLAKYVPRLQVLSLRRCGLSGPIHNSLAILRSLVAIDLGSNDFPAGPIPDFFTDFLNLSVLQLSDLKLQGWFPQRFFQLKHLRVLDLSSNPNLLGHLPNFSHSSSLDTLRLEGTNFSYYKPSSSANFNLLRELTLGGKFISKDFLSSLGVLGSLCQLKVTLMDSQKDLRSILSWIGDLGNLMSLELYGGDFSWTMPSSIGNLKALRSLKLFDCNLPRPILSEIGNLINLQRLEMFGCKLHGSLTSSIGNLTNLRSLYMENCKACGTMPYAIGYLRNLIRLEIFTCKFAGEIPSTIGNLTNLKIMVISYSQFSGPMPFAIGQLKALTRLTIEDRSISGRLPSSIVNLTRLVQLEITDTHLRGDIPPYLFALPALRFLRLDKNQLSGPIEEFDAESSCFIEVVLSGNVFTGQFPKSFFQLASLTSLEIDQNNFEGSVDLSSFWRLRKLAGLDLSHNKLSVIIEEGDNSVSTSLFGLVALGLACCNITKFPSFLTHLESMSYLDLSCNRITGDMPKLIWERWNNGLFQLNLSHNMFTGMQLTPYVLPFGSTLEVLDLSSNSLQGQIPMPKLSAEYLDYSHNNFSSVLPNFTLYLNRTNYLRMSNNSIDGYLPNTVCDSMLDVLDLSYNNFSGPIPSCLIENA</sequence>
<organism evidence="1 2">
    <name type="scientific">Avena sativa</name>
    <name type="common">Oat</name>
    <dbReference type="NCBI Taxonomy" id="4498"/>
    <lineage>
        <taxon>Eukaryota</taxon>
        <taxon>Viridiplantae</taxon>
        <taxon>Streptophyta</taxon>
        <taxon>Embryophyta</taxon>
        <taxon>Tracheophyta</taxon>
        <taxon>Spermatophyta</taxon>
        <taxon>Magnoliopsida</taxon>
        <taxon>Liliopsida</taxon>
        <taxon>Poales</taxon>
        <taxon>Poaceae</taxon>
        <taxon>BOP clade</taxon>
        <taxon>Pooideae</taxon>
        <taxon>Poodae</taxon>
        <taxon>Poeae</taxon>
        <taxon>Poeae Chloroplast Group 1 (Aveneae type)</taxon>
        <taxon>Aveninae</taxon>
        <taxon>Avena</taxon>
    </lineage>
</organism>
<reference evidence="1" key="2">
    <citation type="submission" date="2025-09" db="UniProtKB">
        <authorList>
            <consortium name="EnsemblPlants"/>
        </authorList>
    </citation>
    <scope>IDENTIFICATION</scope>
</reference>
<evidence type="ECO:0000313" key="1">
    <source>
        <dbReference type="EnsemblPlants" id="AVESA.00010b.r2.1CG0109770.1.CDS"/>
    </source>
</evidence>